<proteinExistence type="inferred from homology"/>
<dbReference type="PANTHER" id="PTHR40088">
    <property type="entry name" value="PECTATE LYASE (EUROFUNG)"/>
    <property type="match status" value="1"/>
</dbReference>
<evidence type="ECO:0000256" key="8">
    <source>
        <dbReference type="ARBA" id="ARBA00038263"/>
    </source>
</evidence>
<evidence type="ECO:0000256" key="5">
    <source>
        <dbReference type="ARBA" id="ARBA00022729"/>
    </source>
</evidence>
<evidence type="ECO:0000313" key="13">
    <source>
        <dbReference type="Proteomes" id="UP000253958"/>
    </source>
</evidence>
<dbReference type="GO" id="GO:0005576">
    <property type="term" value="C:extracellular region"/>
    <property type="evidence" value="ECO:0007669"/>
    <property type="project" value="UniProtKB-SubCell"/>
</dbReference>
<keyword evidence="7" id="KW-0456">Lyase</keyword>
<comment type="cofactor">
    <cofactor evidence="1">
        <name>Ca(2+)</name>
        <dbReference type="ChEBI" id="CHEBI:29108"/>
    </cofactor>
</comment>
<dbReference type="NCBIfam" id="TIGR02937">
    <property type="entry name" value="sigma70-ECF"/>
    <property type="match status" value="1"/>
</dbReference>
<keyword evidence="3" id="KW-0964">Secreted</keyword>
<dbReference type="Pfam" id="PF04542">
    <property type="entry name" value="Sigma70_r2"/>
    <property type="match status" value="1"/>
</dbReference>
<feature type="compositionally biased region" description="Low complexity" evidence="9">
    <location>
        <begin position="332"/>
        <end position="352"/>
    </location>
</feature>
<dbReference type="InterPro" id="IPR013325">
    <property type="entry name" value="RNA_pol_sigma_r2"/>
</dbReference>
<dbReference type="Gene3D" id="2.160.20.10">
    <property type="entry name" value="Single-stranded right-handed beta-helix, Pectin lyase-like"/>
    <property type="match status" value="1"/>
</dbReference>
<evidence type="ECO:0000256" key="4">
    <source>
        <dbReference type="ARBA" id="ARBA00022723"/>
    </source>
</evidence>
<evidence type="ECO:0000259" key="10">
    <source>
        <dbReference type="Pfam" id="PF04542"/>
    </source>
</evidence>
<dbReference type="RefSeq" id="WP_114920614.1">
    <property type="nucleotide sequence ID" value="NZ_CP031263.1"/>
</dbReference>
<gene>
    <name evidence="12" type="ORF">DVH21_25810</name>
</gene>
<organism evidence="12 13">
    <name type="scientific">Micromonospora aurantiaca</name>
    <name type="common">nom. illeg.</name>
    <dbReference type="NCBI Taxonomy" id="47850"/>
    <lineage>
        <taxon>Bacteria</taxon>
        <taxon>Bacillati</taxon>
        <taxon>Actinomycetota</taxon>
        <taxon>Actinomycetes</taxon>
        <taxon>Micromonosporales</taxon>
        <taxon>Micromonosporaceae</taxon>
        <taxon>Micromonospora</taxon>
    </lineage>
</organism>
<comment type="similarity">
    <text evidence="8">Belongs to the polysaccharide lyase 9 family.</text>
</comment>
<dbReference type="InterPro" id="IPR052052">
    <property type="entry name" value="Polysaccharide_Lyase_9"/>
</dbReference>
<accession>A0A6N3K5S8</accession>
<evidence type="ECO:0000256" key="1">
    <source>
        <dbReference type="ARBA" id="ARBA00001913"/>
    </source>
</evidence>
<dbReference type="InterPro" id="IPR039448">
    <property type="entry name" value="Beta_helix"/>
</dbReference>
<feature type="domain" description="Right handed beta helix" evidence="11">
    <location>
        <begin position="449"/>
        <end position="626"/>
    </location>
</feature>
<feature type="region of interest" description="Disordered" evidence="9">
    <location>
        <begin position="329"/>
        <end position="352"/>
    </location>
</feature>
<dbReference type="InterPro" id="IPR014284">
    <property type="entry name" value="RNA_pol_sigma-70_dom"/>
</dbReference>
<evidence type="ECO:0000259" key="11">
    <source>
        <dbReference type="Pfam" id="PF13229"/>
    </source>
</evidence>
<feature type="region of interest" description="Disordered" evidence="9">
    <location>
        <begin position="656"/>
        <end position="716"/>
    </location>
</feature>
<reference evidence="12 13" key="1">
    <citation type="submission" date="2018-07" db="EMBL/GenBank/DDBJ databases">
        <authorList>
            <person name="Ye Y."/>
        </authorList>
    </citation>
    <scope>NUCLEOTIDE SEQUENCE [LARGE SCALE GENOMIC DNA]</scope>
    <source>
        <strain evidence="13">H14(2018)</strain>
    </source>
</reference>
<dbReference type="InterPro" id="IPR006626">
    <property type="entry name" value="PbH1"/>
</dbReference>
<dbReference type="Pfam" id="PF13229">
    <property type="entry name" value="Beta_helix"/>
    <property type="match status" value="1"/>
</dbReference>
<reference evidence="12 13" key="2">
    <citation type="submission" date="2018-08" db="EMBL/GenBank/DDBJ databases">
        <title>Streptomyces kandeliansis sp. nov., an endophytic bacterium isolated from mangrove plant.</title>
        <authorList>
            <person name="Wang R."/>
        </authorList>
    </citation>
    <scope>NUCLEOTIDE SEQUENCE [LARGE SCALE GENOMIC DNA]</scope>
    <source>
        <strain evidence="13">H14(2018)</strain>
    </source>
</reference>
<dbReference type="PANTHER" id="PTHR40088:SF1">
    <property type="entry name" value="PECTATE LYASE PEL9"/>
    <property type="match status" value="1"/>
</dbReference>
<evidence type="ECO:0000256" key="7">
    <source>
        <dbReference type="ARBA" id="ARBA00023239"/>
    </source>
</evidence>
<dbReference type="AlphaFoldDB" id="A0A6N3K5S8"/>
<dbReference type="InterPro" id="IPR012334">
    <property type="entry name" value="Pectin_lyas_fold"/>
</dbReference>
<keyword evidence="4" id="KW-0479">Metal-binding</keyword>
<dbReference type="GO" id="GO:0046872">
    <property type="term" value="F:metal ion binding"/>
    <property type="evidence" value="ECO:0007669"/>
    <property type="project" value="UniProtKB-KW"/>
</dbReference>
<dbReference type="Proteomes" id="UP000253958">
    <property type="component" value="Chromosome"/>
</dbReference>
<dbReference type="GO" id="GO:0016837">
    <property type="term" value="F:carbon-oxygen lyase activity, acting on polysaccharides"/>
    <property type="evidence" value="ECO:0007669"/>
    <property type="project" value="TreeGrafter"/>
</dbReference>
<protein>
    <submittedName>
        <fullName evidence="12">RNA polymerase subunit sigma-70</fullName>
    </submittedName>
</protein>
<evidence type="ECO:0000256" key="6">
    <source>
        <dbReference type="ARBA" id="ARBA00022837"/>
    </source>
</evidence>
<comment type="subcellular location">
    <subcellularLocation>
        <location evidence="2">Secreted</location>
    </subcellularLocation>
</comment>
<dbReference type="GO" id="GO:0003700">
    <property type="term" value="F:DNA-binding transcription factor activity"/>
    <property type="evidence" value="ECO:0007669"/>
    <property type="project" value="InterPro"/>
</dbReference>
<dbReference type="Gene3D" id="1.10.1740.10">
    <property type="match status" value="1"/>
</dbReference>
<keyword evidence="6" id="KW-0106">Calcium</keyword>
<dbReference type="GO" id="GO:0006352">
    <property type="term" value="P:DNA-templated transcription initiation"/>
    <property type="evidence" value="ECO:0007669"/>
    <property type="project" value="InterPro"/>
</dbReference>
<dbReference type="SUPFAM" id="SSF51126">
    <property type="entry name" value="Pectin lyase-like"/>
    <property type="match status" value="1"/>
</dbReference>
<name>A0A6N3K5S8_9ACTN</name>
<sequence>MTAAVDVELVTAARQGDRAALTALLAAHLPLVYNVVGRALAGHADVDDVVQEVMLRVVERLPTLREPDRFRAWLVTIAIRQVREHARRRAGARQVPLDPYAEVPDPDADTASAALSEVDRDARRRDVLSAVAWLDADDREVLALWWRELDGELTRGDVGEALGVGASHAAVRIQRMRSRLAQAYTVLAAWRARPRCPGLAVAARAWDGTLVPLWRKRLSRHVLACPACLAAGGRRGTPEQILPGLAGLAVPDGLAAGLRAALEAQPAVVAVPPVAPAAVGGLRRALSSKAAVAAGTVAVLAVTALTLAVRHEPDGRDGVVAAAPTLPVRGGPSAAATPSAAPSAVPSPRPSRALTGVTEADIVVAPDGSDDGDGSLRRPYATLNRAAEVVRPGQTIALRGGTYRMTEPVTIGTDGTADRRIVLSAYRGERPVLDAAAVPADAWAVTQRTAWWTVQDIEVRGSRSHAWVCRACSHTVFRRLSVHDNARSGLTLRDPGTVGNQVLDSDFFRSYDPADPGGAGVGLAVKFGDGAGNVLRGNRTFHNADDGIDLGGFADPVTVERNWSYGNGQNRWGVTGWDSNGYGFSLGGGEPVPAGHRVRDNAAWGNRGHGFGVEANASRIDLTGNTAFRNGGAGFDLTGAGGTARWNLALDNRTPARGGERVAATGNSWDDDGWSAARLRSTDPRTAEGPRRADGTLPSTGYLGTGTRLGADLTAR</sequence>
<dbReference type="SUPFAM" id="SSF88946">
    <property type="entry name" value="Sigma2 domain of RNA polymerase sigma factors"/>
    <property type="match status" value="1"/>
</dbReference>
<evidence type="ECO:0000256" key="3">
    <source>
        <dbReference type="ARBA" id="ARBA00022525"/>
    </source>
</evidence>
<evidence type="ECO:0000313" key="12">
    <source>
        <dbReference type="EMBL" id="AXH93077.1"/>
    </source>
</evidence>
<dbReference type="EMBL" id="CP031263">
    <property type="protein sequence ID" value="AXH93077.1"/>
    <property type="molecule type" value="Genomic_DNA"/>
</dbReference>
<evidence type="ECO:0000256" key="9">
    <source>
        <dbReference type="SAM" id="MobiDB-lite"/>
    </source>
</evidence>
<feature type="domain" description="RNA polymerase sigma-70 region 2" evidence="10">
    <location>
        <begin position="25"/>
        <end position="90"/>
    </location>
</feature>
<dbReference type="InterPro" id="IPR007627">
    <property type="entry name" value="RNA_pol_sigma70_r2"/>
</dbReference>
<feature type="compositionally biased region" description="Basic and acidic residues" evidence="9">
    <location>
        <begin position="680"/>
        <end position="694"/>
    </location>
</feature>
<evidence type="ECO:0000256" key="2">
    <source>
        <dbReference type="ARBA" id="ARBA00004613"/>
    </source>
</evidence>
<dbReference type="InterPro" id="IPR011050">
    <property type="entry name" value="Pectin_lyase_fold/virulence"/>
</dbReference>
<dbReference type="SMART" id="SM00710">
    <property type="entry name" value="PbH1"/>
    <property type="match status" value="5"/>
</dbReference>
<keyword evidence="5" id="KW-0732">Signal</keyword>